<feature type="domain" description="Cytochrome b5 heme-binding" evidence="11">
    <location>
        <begin position="1"/>
        <end position="67"/>
    </location>
</feature>
<dbReference type="EMBL" id="CABIJS010000611">
    <property type="protein sequence ID" value="VUZ54206.1"/>
    <property type="molecule type" value="Genomic_DNA"/>
</dbReference>
<evidence type="ECO:0000256" key="4">
    <source>
        <dbReference type="ARBA" id="ARBA00022723"/>
    </source>
</evidence>
<accession>A0A564Z464</accession>
<keyword evidence="6" id="KW-0206">Cytoskeleton</keyword>
<evidence type="ECO:0000256" key="8">
    <source>
        <dbReference type="ARBA" id="ARBA00038168"/>
    </source>
</evidence>
<gene>
    <name evidence="12" type="ORF">WMSIL1_LOCUS12372</name>
</gene>
<feature type="non-terminal residue" evidence="12">
    <location>
        <position position="1"/>
    </location>
</feature>
<comment type="subcellular location">
    <subcellularLocation>
        <location evidence="1">Cytoplasm</location>
        <location evidence="1">Cytoskeleton</location>
        <location evidence="1">Cilium axoneme</location>
    </subcellularLocation>
</comment>
<dbReference type="SUPFAM" id="SSF55856">
    <property type="entry name" value="Cytochrome b5-like heme/steroid binding domain"/>
    <property type="match status" value="1"/>
</dbReference>
<reference evidence="12 13" key="1">
    <citation type="submission" date="2019-07" db="EMBL/GenBank/DDBJ databases">
        <authorList>
            <person name="Jastrzebski P J."/>
            <person name="Paukszto L."/>
            <person name="Jastrzebski P J."/>
        </authorList>
    </citation>
    <scope>NUCLEOTIDE SEQUENCE [LARGE SCALE GENOMIC DNA]</scope>
    <source>
        <strain evidence="12 13">WMS-il1</strain>
    </source>
</reference>
<proteinExistence type="inferred from homology"/>
<keyword evidence="4" id="KW-0479">Metal-binding</keyword>
<evidence type="ECO:0000256" key="1">
    <source>
        <dbReference type="ARBA" id="ARBA00004430"/>
    </source>
</evidence>
<dbReference type="Pfam" id="PF00173">
    <property type="entry name" value="Cyt-b5"/>
    <property type="match status" value="1"/>
</dbReference>
<evidence type="ECO:0000256" key="9">
    <source>
        <dbReference type="ARBA" id="ARBA00040649"/>
    </source>
</evidence>
<dbReference type="PANTHER" id="PTHR21281">
    <property type="entry name" value="CYTOCHROME B5 DOMAIN-CONTAINING PROTEIN 1"/>
    <property type="match status" value="1"/>
</dbReference>
<organism evidence="12 13">
    <name type="scientific">Hymenolepis diminuta</name>
    <name type="common">Rat tapeworm</name>
    <dbReference type="NCBI Taxonomy" id="6216"/>
    <lineage>
        <taxon>Eukaryota</taxon>
        <taxon>Metazoa</taxon>
        <taxon>Spiralia</taxon>
        <taxon>Lophotrochozoa</taxon>
        <taxon>Platyhelminthes</taxon>
        <taxon>Cestoda</taxon>
        <taxon>Eucestoda</taxon>
        <taxon>Cyclophyllidea</taxon>
        <taxon>Hymenolepididae</taxon>
        <taxon>Hymenolepis</taxon>
    </lineage>
</organism>
<dbReference type="Proteomes" id="UP000321570">
    <property type="component" value="Unassembled WGS sequence"/>
</dbReference>
<evidence type="ECO:0000256" key="2">
    <source>
        <dbReference type="ARBA" id="ARBA00022490"/>
    </source>
</evidence>
<dbReference type="PANTHER" id="PTHR21281:SF0">
    <property type="entry name" value="CYTOCHROME B5 DOMAIN-CONTAINING PROTEIN 1"/>
    <property type="match status" value="1"/>
</dbReference>
<protein>
    <recommendedName>
        <fullName evidence="9">Cytochrome b5 domain-containing protein 1</fullName>
    </recommendedName>
</protein>
<keyword evidence="5" id="KW-0408">Iron</keyword>
<evidence type="ECO:0000313" key="12">
    <source>
        <dbReference type="EMBL" id="VUZ54206.1"/>
    </source>
</evidence>
<dbReference type="GO" id="GO:0005930">
    <property type="term" value="C:axoneme"/>
    <property type="evidence" value="ECO:0007669"/>
    <property type="project" value="UniProtKB-SubCell"/>
</dbReference>
<evidence type="ECO:0000256" key="10">
    <source>
        <dbReference type="ARBA" id="ARBA00046139"/>
    </source>
</evidence>
<keyword evidence="3" id="KW-0349">Heme</keyword>
<name>A0A564Z464_HYMDI</name>
<dbReference type="InterPro" id="IPR036400">
    <property type="entry name" value="Cyt_B5-like_heme/steroid_sf"/>
</dbReference>
<comment type="function">
    <text evidence="10">Radial spoke stalk protein that binds heme under oxidizing conditions. Required for the coordinated beating of multiple cilia maybe by functioning in a redox signaling pathway.</text>
</comment>
<dbReference type="AlphaFoldDB" id="A0A564Z464"/>
<dbReference type="InterPro" id="IPR052320">
    <property type="entry name" value="Cytochrome_b5_domain"/>
</dbReference>
<evidence type="ECO:0000259" key="11">
    <source>
        <dbReference type="PROSITE" id="PS50255"/>
    </source>
</evidence>
<evidence type="ECO:0000256" key="3">
    <source>
        <dbReference type="ARBA" id="ARBA00022617"/>
    </source>
</evidence>
<evidence type="ECO:0000256" key="6">
    <source>
        <dbReference type="ARBA" id="ARBA00023212"/>
    </source>
</evidence>
<keyword evidence="2" id="KW-0963">Cytoplasm</keyword>
<dbReference type="PROSITE" id="PS50255">
    <property type="entry name" value="CYTOCHROME_B5_2"/>
    <property type="match status" value="1"/>
</dbReference>
<evidence type="ECO:0000256" key="5">
    <source>
        <dbReference type="ARBA" id="ARBA00023004"/>
    </source>
</evidence>
<evidence type="ECO:0000313" key="13">
    <source>
        <dbReference type="Proteomes" id="UP000321570"/>
    </source>
</evidence>
<dbReference type="Gene3D" id="3.10.120.10">
    <property type="entry name" value="Cytochrome b5-like heme/steroid binding domain"/>
    <property type="match status" value="1"/>
</dbReference>
<dbReference type="GO" id="GO:0046872">
    <property type="term" value="F:metal ion binding"/>
    <property type="evidence" value="ECO:0007669"/>
    <property type="project" value="UniProtKB-KW"/>
</dbReference>
<dbReference type="SMART" id="SM01117">
    <property type="entry name" value="Cyt-b5"/>
    <property type="match status" value="1"/>
</dbReference>
<keyword evidence="7" id="KW-0966">Cell projection</keyword>
<dbReference type="InterPro" id="IPR001199">
    <property type="entry name" value="Cyt_B5-like_heme/steroid-bd"/>
</dbReference>
<evidence type="ECO:0000256" key="7">
    <source>
        <dbReference type="ARBA" id="ARBA00023273"/>
    </source>
</evidence>
<sequence length="212" mass="24500">VKYFTPTEVSLHNLETDLWVSYLGDVYNLTDLFSLHKGDVLLKPILTAGGTDISHWFDSKTGDLRSHIDPITFARVPYTPYGRFLHVPPPYPTSDWPNDFVVPWWKDKSYQIGKLTKKARTIKVINTLSLTEDIIEVCSEETMLDILERYLECNAHAASYTWRYADEVLDMDKTLEENGIADKDDMLEELLLNVDNFIPEILLYYNDDLTEA</sequence>
<comment type="similarity">
    <text evidence="8">Belongs to the cytochrome b5 family.</text>
</comment>
<keyword evidence="13" id="KW-1185">Reference proteome</keyword>